<proteinExistence type="predicted"/>
<protein>
    <submittedName>
        <fullName evidence="3">Myosin motor domain-containing protein</fullName>
    </submittedName>
</protein>
<dbReference type="WBParaSite" id="OFLC_0001130701-mRNA-1">
    <property type="protein sequence ID" value="OFLC_0001130701-mRNA-1"/>
    <property type="gene ID" value="OFLC_0001130701"/>
</dbReference>
<dbReference type="STRING" id="387005.A0A183HUZ5"/>
<evidence type="ECO:0000313" key="3">
    <source>
        <dbReference type="WBParaSite" id="OFLC_0001130701-mRNA-1"/>
    </source>
</evidence>
<evidence type="ECO:0000313" key="2">
    <source>
        <dbReference type="Proteomes" id="UP000267606"/>
    </source>
</evidence>
<reference evidence="1 2" key="2">
    <citation type="submission" date="2018-11" db="EMBL/GenBank/DDBJ databases">
        <authorList>
            <consortium name="Pathogen Informatics"/>
        </authorList>
    </citation>
    <scope>NUCLEOTIDE SEQUENCE [LARGE SCALE GENOMIC DNA]</scope>
</reference>
<reference evidence="3" key="1">
    <citation type="submission" date="2016-06" db="UniProtKB">
        <authorList>
            <consortium name="WormBaseParasite"/>
        </authorList>
    </citation>
    <scope>IDENTIFICATION</scope>
</reference>
<name>A0A183HUZ5_9BILA</name>
<evidence type="ECO:0000313" key="1">
    <source>
        <dbReference type="EMBL" id="VDO75528.1"/>
    </source>
</evidence>
<accession>A0A183HUZ5</accession>
<dbReference type="EMBL" id="UZAJ01016195">
    <property type="protein sequence ID" value="VDO75528.1"/>
    <property type="molecule type" value="Genomic_DNA"/>
</dbReference>
<dbReference type="Proteomes" id="UP000267606">
    <property type="component" value="Unassembled WGS sequence"/>
</dbReference>
<dbReference type="AlphaFoldDB" id="A0A183HUZ5"/>
<keyword evidence="2" id="KW-1185">Reference proteome</keyword>
<sequence length="39" mass="4531">MEDNLLPGPQGKIPKMYEVDKERHTESYVTAVRGHYNKV</sequence>
<organism evidence="3">
    <name type="scientific">Onchocerca flexuosa</name>
    <dbReference type="NCBI Taxonomy" id="387005"/>
    <lineage>
        <taxon>Eukaryota</taxon>
        <taxon>Metazoa</taxon>
        <taxon>Ecdysozoa</taxon>
        <taxon>Nematoda</taxon>
        <taxon>Chromadorea</taxon>
        <taxon>Rhabditida</taxon>
        <taxon>Spirurina</taxon>
        <taxon>Spiruromorpha</taxon>
        <taxon>Filarioidea</taxon>
        <taxon>Onchocercidae</taxon>
        <taxon>Onchocerca</taxon>
    </lineage>
</organism>
<gene>
    <name evidence="1" type="ORF">OFLC_LOCUS11311</name>
</gene>